<proteinExistence type="predicted"/>
<gene>
    <name evidence="1" type="ORF">GCM10010964_26330</name>
</gene>
<organism evidence="1 2">
    <name type="scientific">Caldovatus sediminis</name>
    <dbReference type="NCBI Taxonomy" id="2041189"/>
    <lineage>
        <taxon>Bacteria</taxon>
        <taxon>Pseudomonadati</taxon>
        <taxon>Pseudomonadota</taxon>
        <taxon>Alphaproteobacteria</taxon>
        <taxon>Acetobacterales</taxon>
        <taxon>Roseomonadaceae</taxon>
        <taxon>Caldovatus</taxon>
    </lineage>
</organism>
<dbReference type="PANTHER" id="PTHR32329:SF2">
    <property type="entry name" value="BIFUNCTIONAL PROTEIN [INCLUDES 2-HYDROXYACYL-COA DEHYDRATASE (N-TER) AND ITS ACTIVATOR DOMAIN (C_TERM)"/>
    <property type="match status" value="1"/>
</dbReference>
<dbReference type="EMBL" id="BMKS01000007">
    <property type="protein sequence ID" value="GGG37225.1"/>
    <property type="molecule type" value="Genomic_DNA"/>
</dbReference>
<evidence type="ECO:0000313" key="1">
    <source>
        <dbReference type="EMBL" id="GGG37225.1"/>
    </source>
</evidence>
<evidence type="ECO:0000313" key="2">
    <source>
        <dbReference type="Proteomes" id="UP000597507"/>
    </source>
</evidence>
<accession>A0A8J3ECP5</accession>
<dbReference type="RefSeq" id="WP_188900919.1">
    <property type="nucleotide sequence ID" value="NZ_BMKS01000007.1"/>
</dbReference>
<keyword evidence="2" id="KW-1185">Reference proteome</keyword>
<name>A0A8J3ECP5_9PROT</name>
<dbReference type="AlphaFoldDB" id="A0A8J3ECP5"/>
<comment type="caution">
    <text evidence="1">The sequence shown here is derived from an EMBL/GenBank/DDBJ whole genome shotgun (WGS) entry which is preliminary data.</text>
</comment>
<protein>
    <recommendedName>
        <fullName evidence="3">2-hydroxyglutaryl-CoA dehydratase</fullName>
    </recommendedName>
</protein>
<dbReference type="PANTHER" id="PTHR32329">
    <property type="entry name" value="BIFUNCTIONAL PROTEIN [INCLUDES 2-HYDROXYACYL-COA DEHYDRATASE (N-TER) AND ITS ACTIVATOR DOMAIN (C_TERM)-RELATED"/>
    <property type="match status" value="1"/>
</dbReference>
<evidence type="ECO:0008006" key="3">
    <source>
        <dbReference type="Google" id="ProtNLM"/>
    </source>
</evidence>
<dbReference type="Proteomes" id="UP000597507">
    <property type="component" value="Unassembled WGS sequence"/>
</dbReference>
<dbReference type="InterPro" id="IPR051805">
    <property type="entry name" value="Dehydratase_Activator_Redct"/>
</dbReference>
<sequence length="502" mass="56400">MNQTSPYRTYRPAPFTPEERGQVEILFGGLHWRAERLIKAVFENLGHRARILPTATREDLLAGRELADVGQCCPTSFTTGNLANFLRAEASRIGAEETARRYVYVTAGSCGACRFGQYHQSYELALRNVGLEAFRLFLVAQDRMDQGALAGGGLKVDMPLTLGILWAILCADALQSLEYQVRPYEVVPGETDRVVAACVDHLEQAFRNRPQRDGKWGSLAWHLGTGYFVEALREVYRRFEAIEVDRLRVRPVVKITGEFYLQTVEGEPNHNMHRWLEAEGAEVYPAAIAVWLDYWMRFYVQGFEDEVGVDRTARAKIAAVRALQRVFGWTYDRLRAALGGIPHALPDQYELRRLAAPYYHHRLSGGEGDMLVGKALWAHLNRRAHMICELSPYACMPNTMSIGAMAGVLGKHPDLLYAPLEIKGDAEVHALSRCQMILTEAKKRAQREYEEALERTGLTTERARALLEAHPEMRRATYRVPHAGAAGTAANLVLHLAARGRA</sequence>
<reference evidence="1 2" key="1">
    <citation type="journal article" date="2014" name="Int. J. Syst. Evol. Microbiol.">
        <title>Complete genome sequence of Corynebacterium casei LMG S-19264T (=DSM 44701T), isolated from a smear-ripened cheese.</title>
        <authorList>
            <consortium name="US DOE Joint Genome Institute (JGI-PGF)"/>
            <person name="Walter F."/>
            <person name="Albersmeier A."/>
            <person name="Kalinowski J."/>
            <person name="Ruckert C."/>
        </authorList>
    </citation>
    <scope>NUCLEOTIDE SEQUENCE [LARGE SCALE GENOMIC DNA]</scope>
    <source>
        <strain evidence="1 2">CGMCC 1.16330</strain>
    </source>
</reference>